<organism evidence="4">
    <name type="scientific">Cladocopium goreaui</name>
    <dbReference type="NCBI Taxonomy" id="2562237"/>
    <lineage>
        <taxon>Eukaryota</taxon>
        <taxon>Sar</taxon>
        <taxon>Alveolata</taxon>
        <taxon>Dinophyceae</taxon>
        <taxon>Suessiales</taxon>
        <taxon>Symbiodiniaceae</taxon>
        <taxon>Cladocopium</taxon>
    </lineage>
</organism>
<dbReference type="EMBL" id="CAMXCT030002112">
    <property type="protein sequence ID" value="CAL4783055.1"/>
    <property type="molecule type" value="Genomic_DNA"/>
</dbReference>
<dbReference type="Pfam" id="PF01549">
    <property type="entry name" value="ShK"/>
    <property type="match status" value="1"/>
</dbReference>
<dbReference type="InterPro" id="IPR003582">
    <property type="entry name" value="ShKT_dom"/>
</dbReference>
<evidence type="ECO:0000256" key="1">
    <source>
        <dbReference type="SAM" id="MobiDB-lite"/>
    </source>
</evidence>
<reference evidence="4" key="1">
    <citation type="submission" date="2022-10" db="EMBL/GenBank/DDBJ databases">
        <authorList>
            <person name="Chen Y."/>
            <person name="Dougan E. K."/>
            <person name="Chan C."/>
            <person name="Rhodes N."/>
            <person name="Thang M."/>
        </authorList>
    </citation>
    <scope>NUCLEOTIDE SEQUENCE</scope>
</reference>
<dbReference type="OrthoDB" id="444471at2759"/>
<dbReference type="AlphaFoldDB" id="A0A9P1CR68"/>
<comment type="caution">
    <text evidence="4">The sequence shown here is derived from an EMBL/GenBank/DDBJ whole genome shotgun (WGS) entry which is preliminary data.</text>
</comment>
<feature type="transmembrane region" description="Helical" evidence="2">
    <location>
        <begin position="173"/>
        <end position="191"/>
    </location>
</feature>
<feature type="compositionally biased region" description="Basic and acidic residues" evidence="1">
    <location>
        <begin position="391"/>
        <end position="402"/>
    </location>
</feature>
<keyword evidence="2" id="KW-0472">Membrane</keyword>
<feature type="transmembrane region" description="Helical" evidence="2">
    <location>
        <begin position="41"/>
        <end position="61"/>
    </location>
</feature>
<sequence>MLSPSASTAPSSRPALLIRVSQGTAATLLGLAAGLNIRQASLNSVFLQLLGFCCALSALLATSRVVRRDWKKCFLSLGLLANVAAVLALMDEHVVIEIIYVLGFREGLWHLLGLVLCAFCISANFVGLAVLPGQVFTASRTLDLGAAAWIDLEARSPVPVCCISLSIRWSVKLTLVTAMASSLVAGFYVAMHPKVESVLPLPLGITLALLPPIVTGLGAGSAWAWPQVMNLSVRTHLARRSLAVALFGAVALLTAWIARLLELQSNWTSCENLLTECSALANRGDCDAASQYFDYMMEHCKKACRACAMSHWGLGGDLLLVLHTTVVVQTLRFAFLFHQSTMQLVIADHLTEPETPFQAFEETTAPKAWPRNETELVEAAHATARGSSSVEDSRTQHQEPNEAARSLLAEHQADAESASPLPRVMEPEADLPSLGSPQDRKSDDDDASFYECESLAGDQ</sequence>
<dbReference type="EMBL" id="CAMXCT010002112">
    <property type="protein sequence ID" value="CAI3995743.1"/>
    <property type="molecule type" value="Genomic_DNA"/>
</dbReference>
<proteinExistence type="predicted"/>
<dbReference type="SMART" id="SM00254">
    <property type="entry name" value="ShKT"/>
    <property type="match status" value="1"/>
</dbReference>
<evidence type="ECO:0000256" key="2">
    <source>
        <dbReference type="SAM" id="Phobius"/>
    </source>
</evidence>
<reference evidence="5 6" key="2">
    <citation type="submission" date="2024-05" db="EMBL/GenBank/DDBJ databases">
        <authorList>
            <person name="Chen Y."/>
            <person name="Shah S."/>
            <person name="Dougan E. K."/>
            <person name="Thang M."/>
            <person name="Chan C."/>
        </authorList>
    </citation>
    <scope>NUCLEOTIDE SEQUENCE [LARGE SCALE GENOMIC DNA]</scope>
</reference>
<dbReference type="PROSITE" id="PS51670">
    <property type="entry name" value="SHKT"/>
    <property type="match status" value="1"/>
</dbReference>
<evidence type="ECO:0000313" key="4">
    <source>
        <dbReference type="EMBL" id="CAI3995743.1"/>
    </source>
</evidence>
<feature type="transmembrane region" description="Helical" evidence="2">
    <location>
        <begin position="16"/>
        <end position="35"/>
    </location>
</feature>
<keyword evidence="6" id="KW-1185">Reference proteome</keyword>
<keyword evidence="2" id="KW-0812">Transmembrane</keyword>
<accession>A0A9P1CR68</accession>
<dbReference type="Proteomes" id="UP001152797">
    <property type="component" value="Unassembled WGS sequence"/>
</dbReference>
<evidence type="ECO:0000313" key="5">
    <source>
        <dbReference type="EMBL" id="CAL4783055.1"/>
    </source>
</evidence>
<feature type="transmembrane region" description="Helical" evidence="2">
    <location>
        <begin position="237"/>
        <end position="258"/>
    </location>
</feature>
<feature type="transmembrane region" description="Helical" evidence="2">
    <location>
        <begin position="203"/>
        <end position="225"/>
    </location>
</feature>
<feature type="region of interest" description="Disordered" evidence="1">
    <location>
        <begin position="382"/>
        <end position="459"/>
    </location>
</feature>
<name>A0A9P1CR68_9DINO</name>
<dbReference type="EMBL" id="CAMXCT020002112">
    <property type="protein sequence ID" value="CAL1149118.1"/>
    <property type="molecule type" value="Genomic_DNA"/>
</dbReference>
<protein>
    <submittedName>
        <fullName evidence="5">Protein-S-isoprenylcysteine O-methyltransferase</fullName>
    </submittedName>
</protein>
<feature type="domain" description="ShKT" evidence="3">
    <location>
        <begin position="270"/>
        <end position="307"/>
    </location>
</feature>
<evidence type="ECO:0000259" key="3">
    <source>
        <dbReference type="PROSITE" id="PS51670"/>
    </source>
</evidence>
<keyword evidence="2" id="KW-1133">Transmembrane helix</keyword>
<gene>
    <name evidence="4" type="ORF">C1SCF055_LOCUS22271</name>
</gene>
<evidence type="ECO:0000313" key="6">
    <source>
        <dbReference type="Proteomes" id="UP001152797"/>
    </source>
</evidence>
<feature type="transmembrane region" description="Helical" evidence="2">
    <location>
        <begin position="110"/>
        <end position="131"/>
    </location>
</feature>